<organism evidence="2 3">
    <name type="scientific">Arachis duranensis</name>
    <name type="common">Wild peanut</name>
    <dbReference type="NCBI Taxonomy" id="130453"/>
    <lineage>
        <taxon>Eukaryota</taxon>
        <taxon>Viridiplantae</taxon>
        <taxon>Streptophyta</taxon>
        <taxon>Embryophyta</taxon>
        <taxon>Tracheophyta</taxon>
        <taxon>Spermatophyta</taxon>
        <taxon>Magnoliopsida</taxon>
        <taxon>eudicotyledons</taxon>
        <taxon>Gunneridae</taxon>
        <taxon>Pentapetalae</taxon>
        <taxon>rosids</taxon>
        <taxon>fabids</taxon>
        <taxon>Fabales</taxon>
        <taxon>Fabaceae</taxon>
        <taxon>Papilionoideae</taxon>
        <taxon>50 kb inversion clade</taxon>
        <taxon>dalbergioids sensu lato</taxon>
        <taxon>Dalbergieae</taxon>
        <taxon>Pterocarpus clade</taxon>
        <taxon>Arachis</taxon>
    </lineage>
</organism>
<dbReference type="KEGG" id="adu:127746717"/>
<proteinExistence type="predicted"/>
<evidence type="ECO:0000259" key="1">
    <source>
        <dbReference type="Pfam" id="PF14244"/>
    </source>
</evidence>
<reference evidence="2" key="1">
    <citation type="journal article" date="2016" name="Nat. Genet.">
        <title>The genome sequences of Arachis duranensis and Arachis ipaensis, the diploid ancestors of cultivated peanut.</title>
        <authorList>
            <person name="Bertioli D.J."/>
            <person name="Cannon S.B."/>
            <person name="Froenicke L."/>
            <person name="Huang G."/>
            <person name="Farmer A.D."/>
            <person name="Cannon E.K."/>
            <person name="Liu X."/>
            <person name="Gao D."/>
            <person name="Clevenger J."/>
            <person name="Dash S."/>
            <person name="Ren L."/>
            <person name="Moretzsohn M.C."/>
            <person name="Shirasawa K."/>
            <person name="Huang W."/>
            <person name="Vidigal B."/>
            <person name="Abernathy B."/>
            <person name="Chu Y."/>
            <person name="Niederhuth C.E."/>
            <person name="Umale P."/>
            <person name="Araujo A.C."/>
            <person name="Kozik A."/>
            <person name="Kim K.D."/>
            <person name="Burow M.D."/>
            <person name="Varshney R.K."/>
            <person name="Wang X."/>
            <person name="Zhang X."/>
            <person name="Barkley N."/>
            <person name="Guimaraes P.M."/>
            <person name="Isobe S."/>
            <person name="Guo B."/>
            <person name="Liao B."/>
            <person name="Stalker H.T."/>
            <person name="Schmitz R.J."/>
            <person name="Scheffler B.E."/>
            <person name="Leal-Bertioli S.C."/>
            <person name="Xun X."/>
            <person name="Jackson S.A."/>
            <person name="Michelmore R."/>
            <person name="Ozias-Akins P."/>
        </authorList>
    </citation>
    <scope>NUCLEOTIDE SEQUENCE [LARGE SCALE GENOMIC DNA]</scope>
    <source>
        <strain evidence="2">cv. V14167</strain>
    </source>
</reference>
<feature type="domain" description="Retrotransposon Copia-like N-terminal" evidence="1">
    <location>
        <begin position="57"/>
        <end position="94"/>
    </location>
</feature>
<evidence type="ECO:0000313" key="2">
    <source>
        <dbReference type="Proteomes" id="UP000515211"/>
    </source>
</evidence>
<dbReference type="PANTHER" id="PTHR37610:SF55">
    <property type="entry name" value="RETROTRANSPOSON COPIA-LIKE N-TERMINAL DOMAIN-CONTAINING PROTEIN"/>
    <property type="match status" value="1"/>
</dbReference>
<dbReference type="Pfam" id="PF14223">
    <property type="entry name" value="Retrotran_gag_2"/>
    <property type="match status" value="1"/>
</dbReference>
<dbReference type="PANTHER" id="PTHR37610">
    <property type="entry name" value="CCHC-TYPE DOMAIN-CONTAINING PROTEIN"/>
    <property type="match status" value="1"/>
</dbReference>
<dbReference type="Pfam" id="PF14244">
    <property type="entry name" value="Retrotran_gag_3"/>
    <property type="match status" value="1"/>
</dbReference>
<dbReference type="Proteomes" id="UP000515211">
    <property type="component" value="Chromosome 4"/>
</dbReference>
<sequence>MAISEENSSNANTQVDSTVNFERFITFMRQFSQFQAQLNRSNSSSPISDPISLYYLHPSESPGTALIPFQLTFQNYYQWSHDMWRAFRSKNKDYCNNILLSWLNLSLSPEIAKSVIRISNASDLWKDLKNRYSHGDVFIVRELKEKFYTIRQGDLTVTSYLTKLKSVWEELENIRIIPSCIACVNGCNCGLKIIRDYAYEEYIVKFLRGLNEQYSTVKSQIMLLKPLHDINAVLAMLTQQERELSLDFLDTKIITNFIEVQHR</sequence>
<protein>
    <submittedName>
        <fullName evidence="3">Uncharacterized protein LOC127746717</fullName>
    </submittedName>
</protein>
<dbReference type="AlphaFoldDB" id="A0A9C6TMG0"/>
<dbReference type="GeneID" id="127746717"/>
<name>A0A9C6TMG0_ARADU</name>
<gene>
    <name evidence="3" type="primary">LOC127746717</name>
</gene>
<evidence type="ECO:0000313" key="3">
    <source>
        <dbReference type="RefSeq" id="XP_052116695.1"/>
    </source>
</evidence>
<keyword evidence="2" id="KW-1185">Reference proteome</keyword>
<dbReference type="RefSeq" id="XP_052116695.1">
    <property type="nucleotide sequence ID" value="XM_052260735.1"/>
</dbReference>
<reference evidence="3" key="2">
    <citation type="submission" date="2025-08" db="UniProtKB">
        <authorList>
            <consortium name="RefSeq"/>
        </authorList>
    </citation>
    <scope>IDENTIFICATION</scope>
    <source>
        <tissue evidence="3">Whole plant</tissue>
    </source>
</reference>
<accession>A0A9C6TMG0</accession>
<dbReference type="InterPro" id="IPR029472">
    <property type="entry name" value="Copia-like_N"/>
</dbReference>